<evidence type="ECO:0000259" key="5">
    <source>
        <dbReference type="PROSITE" id="PS50089"/>
    </source>
</evidence>
<dbReference type="SUPFAM" id="SSF57850">
    <property type="entry name" value="RING/U-box"/>
    <property type="match status" value="1"/>
</dbReference>
<keyword evidence="7" id="KW-1185">Reference proteome</keyword>
<evidence type="ECO:0000313" key="6">
    <source>
        <dbReference type="EMBL" id="KAG9450726.1"/>
    </source>
</evidence>
<dbReference type="PROSITE" id="PS50089">
    <property type="entry name" value="ZF_RING_2"/>
    <property type="match status" value="1"/>
</dbReference>
<keyword evidence="1" id="KW-0479">Metal-binding</keyword>
<dbReference type="InterPro" id="IPR001841">
    <property type="entry name" value="Znf_RING"/>
</dbReference>
<dbReference type="Gene3D" id="3.30.40.10">
    <property type="entry name" value="Zinc/RING finger domain, C3HC4 (zinc finger)"/>
    <property type="match status" value="1"/>
</dbReference>
<reference evidence="6 7" key="1">
    <citation type="submission" date="2021-07" db="EMBL/GenBank/DDBJ databases">
        <title>The Aristolochia fimbriata genome: insights into angiosperm evolution, floral development and chemical biosynthesis.</title>
        <authorList>
            <person name="Jiao Y."/>
        </authorList>
    </citation>
    <scope>NUCLEOTIDE SEQUENCE [LARGE SCALE GENOMIC DNA]</scope>
    <source>
        <strain evidence="6">IBCAS-2021</strain>
        <tissue evidence="6">Leaf</tissue>
    </source>
</reference>
<name>A0AAV7EQL9_ARIFI</name>
<protein>
    <recommendedName>
        <fullName evidence="5">RING-type domain-containing protein</fullName>
    </recommendedName>
</protein>
<dbReference type="InterPro" id="IPR013083">
    <property type="entry name" value="Znf_RING/FYVE/PHD"/>
</dbReference>
<evidence type="ECO:0000256" key="3">
    <source>
        <dbReference type="ARBA" id="ARBA00022833"/>
    </source>
</evidence>
<evidence type="ECO:0000313" key="7">
    <source>
        <dbReference type="Proteomes" id="UP000825729"/>
    </source>
</evidence>
<keyword evidence="3" id="KW-0862">Zinc</keyword>
<proteinExistence type="predicted"/>
<dbReference type="AlphaFoldDB" id="A0AAV7EQL9"/>
<dbReference type="SMART" id="SM00184">
    <property type="entry name" value="RING"/>
    <property type="match status" value="1"/>
</dbReference>
<evidence type="ECO:0000256" key="1">
    <source>
        <dbReference type="ARBA" id="ARBA00022723"/>
    </source>
</evidence>
<evidence type="ECO:0000256" key="4">
    <source>
        <dbReference type="PROSITE-ProRule" id="PRU00175"/>
    </source>
</evidence>
<sequence length="240" mass="26883">MAAPRQDLSFAITFSPSHYAPPEAPMVVFTLSGLKNCYVVEADGSTDPAAVRRSQIISMPPKCVNVPLYYLFAPRLWHQTATSLLSSSGYFLPGTAPRTQPLLRHICDHVPAHVDNAYLQGYTRVDVNIDVRMWVSVVRRRRRLLVPAAFHPSVPPSAREESDQETRRVQLEGSKMMMKMKELGEIESGETCPFCFEEFGESKKVVAETPCAHLFHSDCLLPWLLSATTCPLCRSNIECN</sequence>
<dbReference type="Pfam" id="PF13639">
    <property type="entry name" value="zf-RING_2"/>
    <property type="match status" value="1"/>
</dbReference>
<dbReference type="GO" id="GO:0008270">
    <property type="term" value="F:zinc ion binding"/>
    <property type="evidence" value="ECO:0007669"/>
    <property type="project" value="UniProtKB-KW"/>
</dbReference>
<dbReference type="PANTHER" id="PTHR15710">
    <property type="entry name" value="E3 UBIQUITIN-PROTEIN LIGASE PRAJA"/>
    <property type="match status" value="1"/>
</dbReference>
<evidence type="ECO:0000256" key="2">
    <source>
        <dbReference type="ARBA" id="ARBA00022771"/>
    </source>
</evidence>
<organism evidence="6 7">
    <name type="scientific">Aristolochia fimbriata</name>
    <name type="common">White veined hardy Dutchman's pipe vine</name>
    <dbReference type="NCBI Taxonomy" id="158543"/>
    <lineage>
        <taxon>Eukaryota</taxon>
        <taxon>Viridiplantae</taxon>
        <taxon>Streptophyta</taxon>
        <taxon>Embryophyta</taxon>
        <taxon>Tracheophyta</taxon>
        <taxon>Spermatophyta</taxon>
        <taxon>Magnoliopsida</taxon>
        <taxon>Magnoliidae</taxon>
        <taxon>Piperales</taxon>
        <taxon>Aristolochiaceae</taxon>
        <taxon>Aristolochia</taxon>
    </lineage>
</organism>
<accession>A0AAV7EQL9</accession>
<dbReference type="CDD" id="cd16454">
    <property type="entry name" value="RING-H2_PA-TM-RING"/>
    <property type="match status" value="1"/>
</dbReference>
<feature type="domain" description="RING-type" evidence="5">
    <location>
        <begin position="192"/>
        <end position="234"/>
    </location>
</feature>
<comment type="caution">
    <text evidence="6">The sequence shown here is derived from an EMBL/GenBank/DDBJ whole genome shotgun (WGS) entry which is preliminary data.</text>
</comment>
<keyword evidence="2 4" id="KW-0863">Zinc-finger</keyword>
<gene>
    <name evidence="6" type="ORF">H6P81_010691</name>
</gene>
<dbReference type="EMBL" id="JAINDJ010000004">
    <property type="protein sequence ID" value="KAG9450726.1"/>
    <property type="molecule type" value="Genomic_DNA"/>
</dbReference>
<dbReference type="Proteomes" id="UP000825729">
    <property type="component" value="Unassembled WGS sequence"/>
</dbReference>